<organism evidence="1">
    <name type="scientific">marine sediment metagenome</name>
    <dbReference type="NCBI Taxonomy" id="412755"/>
    <lineage>
        <taxon>unclassified sequences</taxon>
        <taxon>metagenomes</taxon>
        <taxon>ecological metagenomes</taxon>
    </lineage>
</organism>
<comment type="caution">
    <text evidence="1">The sequence shown here is derived from an EMBL/GenBank/DDBJ whole genome shotgun (WGS) entry which is preliminary data.</text>
</comment>
<gene>
    <name evidence="1" type="ORF">LCGC14_1197000</name>
</gene>
<reference evidence="1" key="1">
    <citation type="journal article" date="2015" name="Nature">
        <title>Complex archaea that bridge the gap between prokaryotes and eukaryotes.</title>
        <authorList>
            <person name="Spang A."/>
            <person name="Saw J.H."/>
            <person name="Jorgensen S.L."/>
            <person name="Zaremba-Niedzwiedzka K."/>
            <person name="Martijn J."/>
            <person name="Lind A.E."/>
            <person name="van Eijk R."/>
            <person name="Schleper C."/>
            <person name="Guy L."/>
            <person name="Ettema T.J."/>
        </authorList>
    </citation>
    <scope>NUCLEOTIDE SEQUENCE</scope>
</reference>
<protein>
    <submittedName>
        <fullName evidence="1">Uncharacterized protein</fullName>
    </submittedName>
</protein>
<proteinExistence type="predicted"/>
<accession>A0A0F9LMI0</accession>
<dbReference type="AlphaFoldDB" id="A0A0F9LMI0"/>
<dbReference type="EMBL" id="LAZR01006120">
    <property type="protein sequence ID" value="KKM94573.1"/>
    <property type="molecule type" value="Genomic_DNA"/>
</dbReference>
<name>A0A0F9LMI0_9ZZZZ</name>
<sequence length="125" mass="14302">MPKAISVKSGSKLGKFYKARGSIFDMEVVLKQFYAGLKGKPTIKKLDDNTYDVSVKYSKKFCPIGGIHNPSRGSVFQENICIPYMRRFLSEIFPHLTTESDFLNCIPLNNQRTCNYILKVKEIKK</sequence>
<evidence type="ECO:0000313" key="1">
    <source>
        <dbReference type="EMBL" id="KKM94573.1"/>
    </source>
</evidence>